<dbReference type="Proteomes" id="UP001457282">
    <property type="component" value="Unassembled WGS sequence"/>
</dbReference>
<comment type="caution">
    <text evidence="1">The sequence shown here is derived from an EMBL/GenBank/DDBJ whole genome shotgun (WGS) entry which is preliminary data.</text>
</comment>
<accession>A0AAW1XTJ0</accession>
<organism evidence="1 2">
    <name type="scientific">Rubus argutus</name>
    <name type="common">Southern blackberry</name>
    <dbReference type="NCBI Taxonomy" id="59490"/>
    <lineage>
        <taxon>Eukaryota</taxon>
        <taxon>Viridiplantae</taxon>
        <taxon>Streptophyta</taxon>
        <taxon>Embryophyta</taxon>
        <taxon>Tracheophyta</taxon>
        <taxon>Spermatophyta</taxon>
        <taxon>Magnoliopsida</taxon>
        <taxon>eudicotyledons</taxon>
        <taxon>Gunneridae</taxon>
        <taxon>Pentapetalae</taxon>
        <taxon>rosids</taxon>
        <taxon>fabids</taxon>
        <taxon>Rosales</taxon>
        <taxon>Rosaceae</taxon>
        <taxon>Rosoideae</taxon>
        <taxon>Rosoideae incertae sedis</taxon>
        <taxon>Rubus</taxon>
    </lineage>
</organism>
<proteinExistence type="predicted"/>
<protein>
    <submittedName>
        <fullName evidence="1">Uncharacterized protein</fullName>
    </submittedName>
</protein>
<dbReference type="EMBL" id="JBEDUW010000003">
    <property type="protein sequence ID" value="KAK9939415.1"/>
    <property type="molecule type" value="Genomic_DNA"/>
</dbReference>
<keyword evidence="2" id="KW-1185">Reference proteome</keyword>
<reference evidence="1 2" key="1">
    <citation type="journal article" date="2023" name="G3 (Bethesda)">
        <title>A chromosome-length genome assembly and annotation of blackberry (Rubus argutus, cv. 'Hillquist').</title>
        <authorList>
            <person name="Bruna T."/>
            <person name="Aryal R."/>
            <person name="Dudchenko O."/>
            <person name="Sargent D.J."/>
            <person name="Mead D."/>
            <person name="Buti M."/>
            <person name="Cavallini A."/>
            <person name="Hytonen T."/>
            <person name="Andres J."/>
            <person name="Pham M."/>
            <person name="Weisz D."/>
            <person name="Mascagni F."/>
            <person name="Usai G."/>
            <person name="Natali L."/>
            <person name="Bassil N."/>
            <person name="Fernandez G.E."/>
            <person name="Lomsadze A."/>
            <person name="Armour M."/>
            <person name="Olukolu B."/>
            <person name="Poorten T."/>
            <person name="Britton C."/>
            <person name="Davik J."/>
            <person name="Ashrafi H."/>
            <person name="Aiden E.L."/>
            <person name="Borodovsky M."/>
            <person name="Worthington M."/>
        </authorList>
    </citation>
    <scope>NUCLEOTIDE SEQUENCE [LARGE SCALE GENOMIC DNA]</scope>
    <source>
        <strain evidence="1">PI 553951</strain>
    </source>
</reference>
<gene>
    <name evidence="1" type="ORF">M0R45_016111</name>
</gene>
<evidence type="ECO:0000313" key="1">
    <source>
        <dbReference type="EMBL" id="KAK9939415.1"/>
    </source>
</evidence>
<sequence>MPCYTQALVESSFAFGASVGLQLFNDRQSALSTPRYQHLTRVSTHFTKKEEDSLTMTANKMVLVFCTDICTPLTITGLHQTKQDMKTMEVKTNKRRG</sequence>
<dbReference type="AlphaFoldDB" id="A0AAW1XTJ0"/>
<evidence type="ECO:0000313" key="2">
    <source>
        <dbReference type="Proteomes" id="UP001457282"/>
    </source>
</evidence>
<name>A0AAW1XTJ0_RUBAR</name>